<feature type="region of interest" description="Disordered" evidence="1">
    <location>
        <begin position="1"/>
        <end position="26"/>
    </location>
</feature>
<evidence type="ECO:0000256" key="2">
    <source>
        <dbReference type="SAM" id="Phobius"/>
    </source>
</evidence>
<accession>A0ABW2BZC1</accession>
<feature type="transmembrane region" description="Helical" evidence="2">
    <location>
        <begin position="85"/>
        <end position="103"/>
    </location>
</feature>
<feature type="transmembrane region" description="Helical" evidence="2">
    <location>
        <begin position="226"/>
        <end position="247"/>
    </location>
</feature>
<dbReference type="EMBL" id="JBHSXX010000001">
    <property type="protein sequence ID" value="MFC6868421.1"/>
    <property type="molecule type" value="Genomic_DNA"/>
</dbReference>
<evidence type="ECO:0000313" key="3">
    <source>
        <dbReference type="EMBL" id="MFC6868421.1"/>
    </source>
</evidence>
<keyword evidence="2" id="KW-0812">Transmembrane</keyword>
<dbReference type="Proteomes" id="UP001596337">
    <property type="component" value="Unassembled WGS sequence"/>
</dbReference>
<feature type="compositionally biased region" description="Low complexity" evidence="1">
    <location>
        <begin position="8"/>
        <end position="21"/>
    </location>
</feature>
<dbReference type="RefSeq" id="WP_345398645.1">
    <property type="nucleotide sequence ID" value="NZ_BAABLA010000028.1"/>
</dbReference>
<organism evidence="3 4">
    <name type="scientific">Haloechinothrix salitolerans</name>
    <dbReference type="NCBI Taxonomy" id="926830"/>
    <lineage>
        <taxon>Bacteria</taxon>
        <taxon>Bacillati</taxon>
        <taxon>Actinomycetota</taxon>
        <taxon>Actinomycetes</taxon>
        <taxon>Pseudonocardiales</taxon>
        <taxon>Pseudonocardiaceae</taxon>
        <taxon>Haloechinothrix</taxon>
    </lineage>
</organism>
<keyword evidence="2" id="KW-0472">Membrane</keyword>
<dbReference type="PANTHER" id="PTHR37305:SF1">
    <property type="entry name" value="MEMBRANE PROTEIN"/>
    <property type="match status" value="1"/>
</dbReference>
<protein>
    <submittedName>
        <fullName evidence="3">ABC transporter permease</fullName>
    </submittedName>
</protein>
<sequence>MSSEKDTGAAATGGADAASGGETRAAHVDHGVHTDPAALVEFSSAAEHEHAAATPSGAVTGYDARRTLPFGVELRRQFHRRRTHLVLGLAVVVPLLLVLAFELGSDDPDRRSGGFIDLATVSAPNFVVVTLLVSGSFLLPMVVALFFGDTVASEASWSSLKYLLAIPIPRLRLLRQKALVAGSLSVLALTVLPGVALLAGVIWYGADAAISPTGESASFGVSLVNLLLAVAYIIVQLSWVAGVAMFLSVSTDAPLGAVGGAVLATIISLMLDQITALEDLRVVLPTHHARAWTDLLAADVDWSAMATGAFTSLCYATLFGVLAARAFARKDVTS</sequence>
<reference evidence="4" key="1">
    <citation type="journal article" date="2019" name="Int. J. Syst. Evol. Microbiol.">
        <title>The Global Catalogue of Microorganisms (GCM) 10K type strain sequencing project: providing services to taxonomists for standard genome sequencing and annotation.</title>
        <authorList>
            <consortium name="The Broad Institute Genomics Platform"/>
            <consortium name="The Broad Institute Genome Sequencing Center for Infectious Disease"/>
            <person name="Wu L."/>
            <person name="Ma J."/>
        </authorList>
    </citation>
    <scope>NUCLEOTIDE SEQUENCE [LARGE SCALE GENOMIC DNA]</scope>
    <source>
        <strain evidence="4">KCTC 32255</strain>
    </source>
</reference>
<feature type="transmembrane region" description="Helical" evidence="2">
    <location>
        <begin position="302"/>
        <end position="328"/>
    </location>
</feature>
<evidence type="ECO:0000313" key="4">
    <source>
        <dbReference type="Proteomes" id="UP001596337"/>
    </source>
</evidence>
<proteinExistence type="predicted"/>
<comment type="caution">
    <text evidence="3">The sequence shown here is derived from an EMBL/GenBank/DDBJ whole genome shotgun (WGS) entry which is preliminary data.</text>
</comment>
<name>A0ABW2BZC1_9PSEU</name>
<feature type="transmembrane region" description="Helical" evidence="2">
    <location>
        <begin position="123"/>
        <end position="147"/>
    </location>
</feature>
<dbReference type="PANTHER" id="PTHR37305">
    <property type="entry name" value="INTEGRAL MEMBRANE PROTEIN-RELATED"/>
    <property type="match status" value="1"/>
</dbReference>
<gene>
    <name evidence="3" type="ORF">ACFQGD_14855</name>
</gene>
<keyword evidence="2" id="KW-1133">Transmembrane helix</keyword>
<feature type="transmembrane region" description="Helical" evidence="2">
    <location>
        <begin position="254"/>
        <end position="271"/>
    </location>
</feature>
<feature type="transmembrane region" description="Helical" evidence="2">
    <location>
        <begin position="178"/>
        <end position="206"/>
    </location>
</feature>
<dbReference type="Pfam" id="PF12730">
    <property type="entry name" value="ABC2_membrane_4"/>
    <property type="match status" value="1"/>
</dbReference>
<evidence type="ECO:0000256" key="1">
    <source>
        <dbReference type="SAM" id="MobiDB-lite"/>
    </source>
</evidence>
<keyword evidence="4" id="KW-1185">Reference proteome</keyword>